<dbReference type="SFLD" id="SFLDS00029">
    <property type="entry name" value="Radical_SAM"/>
    <property type="match status" value="1"/>
</dbReference>
<dbReference type="EC" id="2.8.4.-" evidence="10"/>
<evidence type="ECO:0000313" key="11">
    <source>
        <dbReference type="Proteomes" id="UP001205919"/>
    </source>
</evidence>
<evidence type="ECO:0000256" key="5">
    <source>
        <dbReference type="ARBA" id="ARBA00022723"/>
    </source>
</evidence>
<dbReference type="InterPro" id="IPR020612">
    <property type="entry name" value="Methylthiotransferase_CS"/>
</dbReference>
<dbReference type="InterPro" id="IPR005839">
    <property type="entry name" value="Methylthiotransferase"/>
</dbReference>
<comment type="caution">
    <text evidence="10">The sequence shown here is derived from an EMBL/GenBank/DDBJ whole genome shotgun (WGS) entry which is preliminary data.</text>
</comment>
<dbReference type="EMBL" id="JANFYT010000018">
    <property type="protein sequence ID" value="MCQ4814632.1"/>
    <property type="molecule type" value="Genomic_DNA"/>
</dbReference>
<evidence type="ECO:0000256" key="2">
    <source>
        <dbReference type="ARBA" id="ARBA00022485"/>
    </source>
</evidence>
<dbReference type="SFLD" id="SFLDG01082">
    <property type="entry name" value="B12-binding_domain_containing"/>
    <property type="match status" value="1"/>
</dbReference>
<dbReference type="InterPro" id="IPR038135">
    <property type="entry name" value="Methylthiotransferase_N_sf"/>
</dbReference>
<keyword evidence="2" id="KW-0004">4Fe-4S</keyword>
<dbReference type="RefSeq" id="WP_050805875.1">
    <property type="nucleotide sequence ID" value="NZ_CABKQM010000005.1"/>
</dbReference>
<evidence type="ECO:0000313" key="10">
    <source>
        <dbReference type="EMBL" id="MCQ4814632.1"/>
    </source>
</evidence>
<dbReference type="InterPro" id="IPR013848">
    <property type="entry name" value="Methylthiotransferase_N"/>
</dbReference>
<evidence type="ECO:0000256" key="1">
    <source>
        <dbReference type="ARBA" id="ARBA00001966"/>
    </source>
</evidence>
<dbReference type="Gene3D" id="3.80.30.20">
    <property type="entry name" value="tm_1862 like domain"/>
    <property type="match status" value="1"/>
</dbReference>
<dbReference type="Pfam" id="PF04055">
    <property type="entry name" value="Radical_SAM"/>
    <property type="match status" value="1"/>
</dbReference>
<dbReference type="Gene3D" id="3.40.50.12160">
    <property type="entry name" value="Methylthiotransferase, N-terminal domain"/>
    <property type="match status" value="1"/>
</dbReference>
<dbReference type="GO" id="GO:0046872">
    <property type="term" value="F:metal ion binding"/>
    <property type="evidence" value="ECO:0007669"/>
    <property type="project" value="UniProtKB-KW"/>
</dbReference>
<dbReference type="GO" id="GO:0051539">
    <property type="term" value="F:4 iron, 4 sulfur cluster binding"/>
    <property type="evidence" value="ECO:0007669"/>
    <property type="project" value="UniProtKB-KW"/>
</dbReference>
<name>A0AAW5K2G9_9BACT</name>
<accession>A0AAW5K2G9</accession>
<dbReference type="InterPro" id="IPR058240">
    <property type="entry name" value="rSAM_sf"/>
</dbReference>
<keyword evidence="7" id="KW-0411">Iron-sulfur</keyword>
<feature type="domain" description="Radical SAM core" evidence="9">
    <location>
        <begin position="143"/>
        <end position="375"/>
    </location>
</feature>
<proteinExistence type="predicted"/>
<dbReference type="PANTHER" id="PTHR11918">
    <property type="entry name" value="RADICAL SAM PROTEINS"/>
    <property type="match status" value="1"/>
</dbReference>
<dbReference type="SMART" id="SM00729">
    <property type="entry name" value="Elp3"/>
    <property type="match status" value="1"/>
</dbReference>
<dbReference type="PROSITE" id="PS51449">
    <property type="entry name" value="MTTASE_N"/>
    <property type="match status" value="1"/>
</dbReference>
<evidence type="ECO:0000256" key="6">
    <source>
        <dbReference type="ARBA" id="ARBA00023004"/>
    </source>
</evidence>
<organism evidence="10 11">
    <name type="scientific">Cloacibacillus evryensis</name>
    <dbReference type="NCBI Taxonomy" id="508460"/>
    <lineage>
        <taxon>Bacteria</taxon>
        <taxon>Thermotogati</taxon>
        <taxon>Synergistota</taxon>
        <taxon>Synergistia</taxon>
        <taxon>Synergistales</taxon>
        <taxon>Synergistaceae</taxon>
        <taxon>Cloacibacillus</taxon>
    </lineage>
</organism>
<dbReference type="CDD" id="cd01335">
    <property type="entry name" value="Radical_SAM"/>
    <property type="match status" value="1"/>
</dbReference>
<evidence type="ECO:0000256" key="3">
    <source>
        <dbReference type="ARBA" id="ARBA00022679"/>
    </source>
</evidence>
<evidence type="ECO:0000256" key="4">
    <source>
        <dbReference type="ARBA" id="ARBA00022691"/>
    </source>
</evidence>
<gene>
    <name evidence="10" type="ORF">NE630_09350</name>
</gene>
<evidence type="ECO:0000259" key="9">
    <source>
        <dbReference type="PROSITE" id="PS51918"/>
    </source>
</evidence>
<feature type="domain" description="MTTase N-terminal" evidence="8">
    <location>
        <begin position="7"/>
        <end position="117"/>
    </location>
</feature>
<sequence>MQRLSGKKFAIHIQGCRTNQYEGEAIAAALEAEGAVRGEGSPDIVVIVTCTITAVADRKCRKLIRRARRENPRAVIAACGCYAQRVSEAERELLDIDIVLGNRLKHRLPQLIEERLNGSAPLIEVDQSIERENIWDALTLDRPRLHTRAFLKVQDGCNHYCSYCIVPSVRGRPVSRPLAEAVDEARRITDAGCPEIVLTGVHLGLYEELPRLVRLIGALPKIRRLRFGSIEPFAVNGELLAALADCPAFCEHLHMPLQSGDDGVLAAMRRGYGAADFAKTAQRARDVLGDGLHISTDLMVGFPSEDGEAFRHSLDFVREQGFGKVHVFPYSPREGTPAAAMKRVGEAEMRPRVNEALSLAAELHQKFCSNWIGRECGVLTEESDGTAVKGLTRNYIRITAASAAGINEEITAIPAKYAEEGLITEGIFQNIQFSSDVSVI</sequence>
<comment type="cofactor">
    <cofactor evidence="1">
        <name>[4Fe-4S] cluster</name>
        <dbReference type="ChEBI" id="CHEBI:49883"/>
    </cofactor>
</comment>
<dbReference type="NCBIfam" id="TIGR00089">
    <property type="entry name" value="MiaB/RimO family radical SAM methylthiotransferase"/>
    <property type="match status" value="1"/>
</dbReference>
<dbReference type="SUPFAM" id="SSF102114">
    <property type="entry name" value="Radical SAM enzymes"/>
    <property type="match status" value="1"/>
</dbReference>
<keyword evidence="3 10" id="KW-0808">Transferase</keyword>
<dbReference type="InterPro" id="IPR023404">
    <property type="entry name" value="rSAM_horseshoe"/>
</dbReference>
<dbReference type="InterPro" id="IPR006638">
    <property type="entry name" value="Elp3/MiaA/NifB-like_rSAM"/>
</dbReference>
<dbReference type="Pfam" id="PF00919">
    <property type="entry name" value="UPF0004"/>
    <property type="match status" value="1"/>
</dbReference>
<keyword evidence="6" id="KW-0408">Iron</keyword>
<dbReference type="PANTHER" id="PTHR11918:SF45">
    <property type="entry name" value="THREONYLCARBAMOYLADENOSINE TRNA METHYLTHIOTRANSFERASE"/>
    <property type="match status" value="1"/>
</dbReference>
<evidence type="ECO:0000259" key="8">
    <source>
        <dbReference type="PROSITE" id="PS51449"/>
    </source>
</evidence>
<reference evidence="10 11" key="1">
    <citation type="submission" date="2022-06" db="EMBL/GenBank/DDBJ databases">
        <title>Isolation of gut microbiota from human fecal samples.</title>
        <authorList>
            <person name="Pamer E.G."/>
            <person name="Barat B."/>
            <person name="Waligurski E."/>
            <person name="Medina S."/>
            <person name="Paddock L."/>
            <person name="Mostad J."/>
        </authorList>
    </citation>
    <scope>NUCLEOTIDE SEQUENCE [LARGE SCALE GENOMIC DNA]</scope>
    <source>
        <strain evidence="10 11">DFI.9.90</strain>
    </source>
</reference>
<dbReference type="GO" id="GO:0035598">
    <property type="term" value="F:tRNA (N(6)-L-threonylcarbamoyladenosine(37)-C(2))-methylthiotransferase activity"/>
    <property type="evidence" value="ECO:0007669"/>
    <property type="project" value="TreeGrafter"/>
</dbReference>
<protein>
    <submittedName>
        <fullName evidence="10">MiaB/RimO family radical SAM methylthiotransferase</fullName>
        <ecNumber evidence="10">2.8.4.-</ecNumber>
    </submittedName>
</protein>
<dbReference type="PROSITE" id="PS51918">
    <property type="entry name" value="RADICAL_SAM"/>
    <property type="match status" value="1"/>
</dbReference>
<dbReference type="Proteomes" id="UP001205919">
    <property type="component" value="Unassembled WGS sequence"/>
</dbReference>
<evidence type="ECO:0000256" key="7">
    <source>
        <dbReference type="ARBA" id="ARBA00023014"/>
    </source>
</evidence>
<keyword evidence="5" id="KW-0479">Metal-binding</keyword>
<dbReference type="InterPro" id="IPR007197">
    <property type="entry name" value="rSAM"/>
</dbReference>
<dbReference type="PROSITE" id="PS01278">
    <property type="entry name" value="MTTASE_RADICAL"/>
    <property type="match status" value="1"/>
</dbReference>
<keyword evidence="4" id="KW-0949">S-adenosyl-L-methionine</keyword>
<dbReference type="AlphaFoldDB" id="A0AAW5K2G9"/>
<keyword evidence="11" id="KW-1185">Reference proteome</keyword>